<feature type="domain" description="Methyltransferase type 11" evidence="1">
    <location>
        <begin position="51"/>
        <end position="146"/>
    </location>
</feature>
<dbReference type="eggNOG" id="COG2226">
    <property type="taxonomic scope" value="Bacteria"/>
</dbReference>
<dbReference type="SUPFAM" id="SSF53335">
    <property type="entry name" value="S-adenosyl-L-methionine-dependent methyltransferases"/>
    <property type="match status" value="1"/>
</dbReference>
<dbReference type="GO" id="GO:0032259">
    <property type="term" value="P:methylation"/>
    <property type="evidence" value="ECO:0007669"/>
    <property type="project" value="UniProtKB-KW"/>
</dbReference>
<dbReference type="PANTHER" id="PTHR43591">
    <property type="entry name" value="METHYLTRANSFERASE"/>
    <property type="match status" value="1"/>
</dbReference>
<keyword evidence="2" id="KW-0489">Methyltransferase</keyword>
<dbReference type="OrthoDB" id="9774345at2"/>
<dbReference type="Proteomes" id="UP000002217">
    <property type="component" value="Chromosome"/>
</dbReference>
<dbReference type="Gene3D" id="3.40.50.150">
    <property type="entry name" value="Vaccinia Virus protein VP39"/>
    <property type="match status" value="1"/>
</dbReference>
<dbReference type="KEGG" id="dae:Dtox_2139"/>
<keyword evidence="3" id="KW-1185">Reference proteome</keyword>
<dbReference type="PANTHER" id="PTHR43591:SF110">
    <property type="entry name" value="RHODANESE DOMAIN-CONTAINING PROTEIN"/>
    <property type="match status" value="1"/>
</dbReference>
<dbReference type="STRING" id="485916.Dtox_2139"/>
<dbReference type="InterPro" id="IPR013216">
    <property type="entry name" value="Methyltransf_11"/>
</dbReference>
<dbReference type="AlphaFoldDB" id="C8VZ57"/>
<protein>
    <submittedName>
        <fullName evidence="2">Methyltransferase type 11</fullName>
    </submittedName>
</protein>
<dbReference type="EMBL" id="CP001720">
    <property type="protein sequence ID" value="ACV62967.1"/>
    <property type="molecule type" value="Genomic_DNA"/>
</dbReference>
<sequence length="240" mass="27296">MPNIKSNPTFDDIAAKYDLWAKLPLGKLCAKLENEAFFKAYGDIAGSDPVLDIGCGTGNYIINLAGCGLDVTGLDASENMLAVARQKLTKQGFQASLVHSLAENIPFKEHSFKTVICSLALEFMGRPEKVVQEIFRVLQPSGQFILAFLNFWSPWNMYRMLKGYVQPTIYNNANFMSRYYVNKVLKEAGFTDFSYYKAIYFPPIEKHFMLNSMYKHFEIIGDKLFPCLSTYIVVKCHKIK</sequence>
<accession>C8VZ57</accession>
<dbReference type="GO" id="GO:0008757">
    <property type="term" value="F:S-adenosylmethionine-dependent methyltransferase activity"/>
    <property type="evidence" value="ECO:0007669"/>
    <property type="project" value="InterPro"/>
</dbReference>
<name>C8VZ57_DESAS</name>
<dbReference type="InterPro" id="IPR029063">
    <property type="entry name" value="SAM-dependent_MTases_sf"/>
</dbReference>
<dbReference type="RefSeq" id="WP_015757671.1">
    <property type="nucleotide sequence ID" value="NC_013216.1"/>
</dbReference>
<reference evidence="2 3" key="1">
    <citation type="journal article" date="2009" name="Stand. Genomic Sci.">
        <title>Complete genome sequence of Desulfotomaculum acetoxidans type strain (5575).</title>
        <authorList>
            <person name="Spring S."/>
            <person name="Lapidus A."/>
            <person name="Schroder M."/>
            <person name="Gleim D."/>
            <person name="Sims D."/>
            <person name="Meincke L."/>
            <person name="Glavina Del Rio T."/>
            <person name="Tice H."/>
            <person name="Copeland A."/>
            <person name="Cheng J.F."/>
            <person name="Lucas S."/>
            <person name="Chen F."/>
            <person name="Nolan M."/>
            <person name="Bruce D."/>
            <person name="Goodwin L."/>
            <person name="Pitluck S."/>
            <person name="Ivanova N."/>
            <person name="Mavromatis K."/>
            <person name="Mikhailova N."/>
            <person name="Pati A."/>
            <person name="Chen A."/>
            <person name="Palaniappan K."/>
            <person name="Land M."/>
            <person name="Hauser L."/>
            <person name="Chang Y.J."/>
            <person name="Jeffries C.D."/>
            <person name="Chain P."/>
            <person name="Saunders E."/>
            <person name="Brettin T."/>
            <person name="Detter J.C."/>
            <person name="Goker M."/>
            <person name="Bristow J."/>
            <person name="Eisen J.A."/>
            <person name="Markowitz V."/>
            <person name="Hugenholtz P."/>
            <person name="Kyrpides N.C."/>
            <person name="Klenk H.P."/>
            <person name="Han C."/>
        </authorList>
    </citation>
    <scope>NUCLEOTIDE SEQUENCE [LARGE SCALE GENOMIC DNA]</scope>
    <source>
        <strain evidence="3">ATCC 49208 / DSM 771 / VKM B-1644</strain>
    </source>
</reference>
<organism evidence="2 3">
    <name type="scientific">Desulfofarcimen acetoxidans (strain ATCC 49208 / DSM 771 / KCTC 5769 / VKM B-1644 / 5575)</name>
    <name type="common">Desulfotomaculum acetoxidans</name>
    <dbReference type="NCBI Taxonomy" id="485916"/>
    <lineage>
        <taxon>Bacteria</taxon>
        <taxon>Bacillati</taxon>
        <taxon>Bacillota</taxon>
        <taxon>Clostridia</taxon>
        <taxon>Eubacteriales</taxon>
        <taxon>Peptococcaceae</taxon>
        <taxon>Desulfofarcimen</taxon>
    </lineage>
</organism>
<keyword evidence="2" id="KW-0808">Transferase</keyword>
<evidence type="ECO:0000313" key="2">
    <source>
        <dbReference type="EMBL" id="ACV62967.1"/>
    </source>
</evidence>
<gene>
    <name evidence="2" type="ordered locus">Dtox_2139</name>
</gene>
<evidence type="ECO:0000259" key="1">
    <source>
        <dbReference type="Pfam" id="PF08241"/>
    </source>
</evidence>
<dbReference type="Pfam" id="PF08241">
    <property type="entry name" value="Methyltransf_11"/>
    <property type="match status" value="1"/>
</dbReference>
<dbReference type="CDD" id="cd02440">
    <property type="entry name" value="AdoMet_MTases"/>
    <property type="match status" value="1"/>
</dbReference>
<evidence type="ECO:0000313" key="3">
    <source>
        <dbReference type="Proteomes" id="UP000002217"/>
    </source>
</evidence>
<proteinExistence type="predicted"/>
<dbReference type="HOGENOM" id="CLU_037990_14_0_9"/>